<dbReference type="Proteomes" id="UP001233271">
    <property type="component" value="Chromosome 4"/>
</dbReference>
<evidence type="ECO:0008006" key="3">
    <source>
        <dbReference type="Google" id="ProtNLM"/>
    </source>
</evidence>
<dbReference type="Gene3D" id="2.60.120.330">
    <property type="entry name" value="B-lactam Antibiotic, Isopenicillin N Synthase, Chain"/>
    <property type="match status" value="1"/>
</dbReference>
<dbReference type="EMBL" id="AP028215">
    <property type="protein sequence ID" value="BEI92005.1"/>
    <property type="molecule type" value="Genomic_DNA"/>
</dbReference>
<keyword evidence="2" id="KW-1185">Reference proteome</keyword>
<reference evidence="1" key="1">
    <citation type="journal article" date="2023" name="BMC Genomics">
        <title>Chromosome-level genome assemblies of Cutaneotrichosporon spp. (Trichosporonales, Basidiomycota) reveal imbalanced evolution between nucleotide sequences and chromosome synteny.</title>
        <authorList>
            <person name="Kobayashi Y."/>
            <person name="Kayamori A."/>
            <person name="Aoki K."/>
            <person name="Shiwa Y."/>
            <person name="Matsutani M."/>
            <person name="Fujita N."/>
            <person name="Sugita T."/>
            <person name="Iwasaki W."/>
            <person name="Tanaka N."/>
            <person name="Takashima M."/>
        </authorList>
    </citation>
    <scope>NUCLEOTIDE SEQUENCE</scope>
    <source>
        <strain evidence="1">HIS019</strain>
    </source>
</reference>
<evidence type="ECO:0000313" key="2">
    <source>
        <dbReference type="Proteomes" id="UP001233271"/>
    </source>
</evidence>
<name>A0AA48L4X9_9TREE</name>
<organism evidence="1 2">
    <name type="scientific">Cutaneotrichosporon cavernicola</name>
    <dbReference type="NCBI Taxonomy" id="279322"/>
    <lineage>
        <taxon>Eukaryota</taxon>
        <taxon>Fungi</taxon>
        <taxon>Dikarya</taxon>
        <taxon>Basidiomycota</taxon>
        <taxon>Agaricomycotina</taxon>
        <taxon>Tremellomycetes</taxon>
        <taxon>Trichosporonales</taxon>
        <taxon>Trichosporonaceae</taxon>
        <taxon>Cutaneotrichosporon</taxon>
    </lineage>
</organism>
<dbReference type="PANTHER" id="PTHR48420:SF1">
    <property type="entry name" value="NON-HAEM DIOXYGENASE N-TERMINAL DOMAIN-CONTAINING PROTEIN"/>
    <property type="match status" value="1"/>
</dbReference>
<sequence length="329" mass="35290">MDPIRISYNTLRTNPSSLKDAIQAGLGSQSGALGVVLIQDLPPSYTSLRTRLLNQAPILASLPSYEKRRLESPETTYSFGWSHGKEVMNGQPDTAKGSYYANPLVDTPAVSEDKKNAYPEYYAGNIWPDVAELQDFEGAFKALGGFVAEVGFALAEACDAVGFSPGVAPLIKESQSNKARLLHYFPSPAGSRADDACGTHIDHSLLTGLCSAVYLQPRDGGLVAVPPPSPNAGLWIYPRESKEAVKVQIPPDCLAFQTGEALEVLSDGRLAATPHYVSGGTGSDDVSRETFAFFLQPDVDDVIGTDGETFGQFTKRVLERHYADGTATI</sequence>
<gene>
    <name evidence="1" type="ORF">CcaverHIS019_0408250</name>
</gene>
<dbReference type="PANTHER" id="PTHR48420">
    <property type="entry name" value="NON-HAEM DIOXYGENASE N-TERMINAL DOMAIN-CONTAINING PROTEIN"/>
    <property type="match status" value="1"/>
</dbReference>
<evidence type="ECO:0000313" key="1">
    <source>
        <dbReference type="EMBL" id="BEI92005.1"/>
    </source>
</evidence>
<dbReference type="GeneID" id="85495875"/>
<accession>A0AA48L4X9</accession>
<dbReference type="InterPro" id="IPR027443">
    <property type="entry name" value="IPNS-like_sf"/>
</dbReference>
<dbReference type="AlphaFoldDB" id="A0AA48L4X9"/>
<dbReference type="SUPFAM" id="SSF51197">
    <property type="entry name" value="Clavaminate synthase-like"/>
    <property type="match status" value="1"/>
</dbReference>
<dbReference type="RefSeq" id="XP_060457270.1">
    <property type="nucleotide sequence ID" value="XM_060600703.1"/>
</dbReference>
<protein>
    <recommendedName>
        <fullName evidence="3">Clavaminate synthase-like protein</fullName>
    </recommendedName>
</protein>
<dbReference type="KEGG" id="ccac:CcaHIS019_0408250"/>
<proteinExistence type="predicted"/>